<dbReference type="GO" id="GO:0000287">
    <property type="term" value="F:magnesium ion binding"/>
    <property type="evidence" value="ECO:0007669"/>
    <property type="project" value="TreeGrafter"/>
</dbReference>
<dbReference type="OrthoDB" id="9781789at2"/>
<keyword evidence="11" id="KW-0489">Methyltransferase</keyword>
<accession>A0A2W0HE86</accession>
<dbReference type="GO" id="GO:0032259">
    <property type="term" value="P:methylation"/>
    <property type="evidence" value="ECO:0007669"/>
    <property type="project" value="UniProtKB-KW"/>
</dbReference>
<dbReference type="InterPro" id="IPR040442">
    <property type="entry name" value="Pyrv_kinase-like_dom_sf"/>
</dbReference>
<dbReference type="Gene3D" id="3.20.20.60">
    <property type="entry name" value="Phosphoenolpyruvate-binding domains"/>
    <property type="match status" value="1"/>
</dbReference>
<reference evidence="11 12" key="1">
    <citation type="submission" date="2017-10" db="EMBL/GenBank/DDBJ databases">
        <title>Bacillus sp. nov., a halophilic bacterium isolated from a Yangshapao Lake.</title>
        <authorList>
            <person name="Wang H."/>
        </authorList>
    </citation>
    <scope>NUCLEOTIDE SEQUENCE [LARGE SCALE GENOMIC DNA]</scope>
    <source>
        <strain evidence="11 12">YSP-3</strain>
    </source>
</reference>
<evidence type="ECO:0000256" key="7">
    <source>
        <dbReference type="HAMAP-Rule" id="MF_00156"/>
    </source>
</evidence>
<dbReference type="NCBIfam" id="NF001452">
    <property type="entry name" value="PRK00311.1"/>
    <property type="match status" value="1"/>
</dbReference>
<evidence type="ECO:0000256" key="8">
    <source>
        <dbReference type="PIRSR" id="PIRSR000388-1"/>
    </source>
</evidence>
<evidence type="ECO:0000256" key="2">
    <source>
        <dbReference type="ARBA" id="ARBA00008676"/>
    </source>
</evidence>
<comment type="subunit">
    <text evidence="3 7">Homodecamer; pentamer of dimers.</text>
</comment>
<dbReference type="PIRSF" id="PIRSF000388">
    <property type="entry name" value="Pantoate_hydroxy_MeTrfase"/>
    <property type="match status" value="1"/>
</dbReference>
<comment type="cofactor">
    <cofactor evidence="7 10">
        <name>Mg(2+)</name>
        <dbReference type="ChEBI" id="CHEBI:18420"/>
    </cofactor>
    <text evidence="7 10">Binds 1 Mg(2+) ion per subunit.</text>
</comment>
<keyword evidence="7 10" id="KW-0460">Magnesium</keyword>
<comment type="caution">
    <text evidence="11">The sequence shown here is derived from an EMBL/GenBank/DDBJ whole genome shotgun (WGS) entry which is preliminary data.</text>
</comment>
<organism evidence="11 12">
    <name type="scientific">Alteribacter lacisalsi</name>
    <dbReference type="NCBI Taxonomy" id="2045244"/>
    <lineage>
        <taxon>Bacteria</taxon>
        <taxon>Bacillati</taxon>
        <taxon>Bacillota</taxon>
        <taxon>Bacilli</taxon>
        <taxon>Bacillales</taxon>
        <taxon>Bacillaceae</taxon>
        <taxon>Alteribacter</taxon>
    </lineage>
</organism>
<comment type="catalytic activity">
    <reaction evidence="7">
        <text>(6R)-5,10-methylene-5,6,7,8-tetrahydrofolate + 3-methyl-2-oxobutanoate + H2O = 2-dehydropantoate + (6S)-5,6,7,8-tetrahydrofolate</text>
        <dbReference type="Rhea" id="RHEA:11824"/>
        <dbReference type="ChEBI" id="CHEBI:11561"/>
        <dbReference type="ChEBI" id="CHEBI:11851"/>
        <dbReference type="ChEBI" id="CHEBI:15377"/>
        <dbReference type="ChEBI" id="CHEBI:15636"/>
        <dbReference type="ChEBI" id="CHEBI:57453"/>
        <dbReference type="EC" id="2.1.2.11"/>
    </reaction>
</comment>
<dbReference type="Pfam" id="PF02548">
    <property type="entry name" value="Pantoate_transf"/>
    <property type="match status" value="1"/>
</dbReference>
<feature type="binding site" evidence="7 9">
    <location>
        <begin position="43"/>
        <end position="44"/>
    </location>
    <ligand>
        <name>3-methyl-2-oxobutanoate</name>
        <dbReference type="ChEBI" id="CHEBI:11851"/>
    </ligand>
</feature>
<feature type="active site" description="Proton acceptor" evidence="7 8">
    <location>
        <position position="181"/>
    </location>
</feature>
<evidence type="ECO:0000256" key="3">
    <source>
        <dbReference type="ARBA" id="ARBA00011424"/>
    </source>
</evidence>
<evidence type="ECO:0000256" key="1">
    <source>
        <dbReference type="ARBA" id="ARBA00005033"/>
    </source>
</evidence>
<evidence type="ECO:0000256" key="10">
    <source>
        <dbReference type="PIRSR" id="PIRSR000388-3"/>
    </source>
</evidence>
<keyword evidence="7" id="KW-0963">Cytoplasm</keyword>
<dbReference type="PANTHER" id="PTHR20881:SF0">
    <property type="entry name" value="3-METHYL-2-OXOBUTANOATE HYDROXYMETHYLTRANSFERASE"/>
    <property type="match status" value="1"/>
</dbReference>
<sequence>MKSTADFRTMKQNGEKIAMVTAYDAPSAKHAETAGIDLLLVGDSVGMTALGYDSTVPVTMEDMILHTRAVRRGAIGTFTVADMPFMSYHGSLDLALGNACRLMQEGGAHAVKVEGGNEVLDVIHALTRAGVPVTAHLGLTPQSAGVIGGYKVQGKTAEQAGKLIREAKKAEEAGAFMLVLECVPLQVAERVRDGLSIPVIGIGAGRNTDGQVLVWHDLIGYSGTRVPKFVKKFADLAPEIEKALRDYKDEVKAGAFPEEGHSFFMDDEEVGALYSQAGERP</sequence>
<name>A0A2W0HE86_9BACI</name>
<evidence type="ECO:0000256" key="4">
    <source>
        <dbReference type="ARBA" id="ARBA00022655"/>
    </source>
</evidence>
<dbReference type="GO" id="GO:0005737">
    <property type="term" value="C:cytoplasm"/>
    <property type="evidence" value="ECO:0007669"/>
    <property type="project" value="UniProtKB-SubCell"/>
</dbReference>
<keyword evidence="7 10" id="KW-0479">Metal-binding</keyword>
<dbReference type="Proteomes" id="UP000248066">
    <property type="component" value="Unassembled WGS sequence"/>
</dbReference>
<gene>
    <name evidence="7 11" type="primary">panB</name>
    <name evidence="11" type="ORF">CR205_07320</name>
</gene>
<dbReference type="InterPro" id="IPR015813">
    <property type="entry name" value="Pyrv/PenolPyrv_kinase-like_dom"/>
</dbReference>
<protein>
    <recommendedName>
        <fullName evidence="7">3-methyl-2-oxobutanoate hydroxymethyltransferase</fullName>
        <ecNumber evidence="7">2.1.2.11</ecNumber>
    </recommendedName>
    <alternativeName>
        <fullName evidence="7">Ketopantoate hydroxymethyltransferase</fullName>
        <shortName evidence="7">KPHMT</shortName>
    </alternativeName>
</protein>
<feature type="binding site" evidence="7 10">
    <location>
        <position position="43"/>
    </location>
    <ligand>
        <name>Mg(2+)</name>
        <dbReference type="ChEBI" id="CHEBI:18420"/>
    </ligand>
</feature>
<dbReference type="AlphaFoldDB" id="A0A2W0HE86"/>
<dbReference type="RefSeq" id="WP_110519726.1">
    <property type="nucleotide sequence ID" value="NZ_PDOF01000001.1"/>
</dbReference>
<evidence type="ECO:0000256" key="9">
    <source>
        <dbReference type="PIRSR" id="PIRSR000388-2"/>
    </source>
</evidence>
<dbReference type="InterPro" id="IPR003700">
    <property type="entry name" value="Pantoate_hydroxy_MeTrfase"/>
</dbReference>
<evidence type="ECO:0000313" key="12">
    <source>
        <dbReference type="Proteomes" id="UP000248066"/>
    </source>
</evidence>
<comment type="subcellular location">
    <subcellularLocation>
        <location evidence="7">Cytoplasm</location>
    </subcellularLocation>
</comment>
<dbReference type="GO" id="GO:0015940">
    <property type="term" value="P:pantothenate biosynthetic process"/>
    <property type="evidence" value="ECO:0007669"/>
    <property type="project" value="UniProtKB-UniRule"/>
</dbReference>
<comment type="similarity">
    <text evidence="2 7">Belongs to the PanB family.</text>
</comment>
<dbReference type="NCBIfam" id="TIGR00222">
    <property type="entry name" value="panB"/>
    <property type="match status" value="1"/>
</dbReference>
<comment type="function">
    <text evidence="6 7">Catalyzes the reversible reaction in which hydroxymethyl group from 5,10-methylenetetrahydrofolate is transferred onto alpha-ketoisovalerate to form ketopantoate.</text>
</comment>
<dbReference type="PANTHER" id="PTHR20881">
    <property type="entry name" value="3-METHYL-2-OXOBUTANOATE HYDROXYMETHYLTRANSFERASE"/>
    <property type="match status" value="1"/>
</dbReference>
<keyword evidence="5 7" id="KW-0808">Transferase</keyword>
<dbReference type="CDD" id="cd06557">
    <property type="entry name" value="KPHMT-like"/>
    <property type="match status" value="1"/>
</dbReference>
<feature type="binding site" evidence="7 9">
    <location>
        <position position="112"/>
    </location>
    <ligand>
        <name>3-methyl-2-oxobutanoate</name>
        <dbReference type="ChEBI" id="CHEBI:11851"/>
    </ligand>
</feature>
<evidence type="ECO:0000313" key="11">
    <source>
        <dbReference type="EMBL" id="PYZ99181.1"/>
    </source>
</evidence>
<evidence type="ECO:0000256" key="6">
    <source>
        <dbReference type="ARBA" id="ARBA00056497"/>
    </source>
</evidence>
<comment type="pathway">
    <text evidence="1 7">Cofactor biosynthesis; (R)-pantothenate biosynthesis; (R)-pantoate from 3-methyl-2-oxobutanoate: step 1/2.</text>
</comment>
<dbReference type="HAMAP" id="MF_00156">
    <property type="entry name" value="PanB"/>
    <property type="match status" value="1"/>
</dbReference>
<feature type="binding site" evidence="7 10">
    <location>
        <position position="82"/>
    </location>
    <ligand>
        <name>Mg(2+)</name>
        <dbReference type="ChEBI" id="CHEBI:18420"/>
    </ligand>
</feature>
<feature type="binding site" evidence="7 9">
    <location>
        <position position="82"/>
    </location>
    <ligand>
        <name>3-methyl-2-oxobutanoate</name>
        <dbReference type="ChEBI" id="CHEBI:11851"/>
    </ligand>
</feature>
<dbReference type="UniPathway" id="UPA00028">
    <property type="reaction ID" value="UER00003"/>
</dbReference>
<dbReference type="GO" id="GO:0003864">
    <property type="term" value="F:3-methyl-2-oxobutanoate hydroxymethyltransferase activity"/>
    <property type="evidence" value="ECO:0007669"/>
    <property type="project" value="UniProtKB-UniRule"/>
</dbReference>
<keyword evidence="4 7" id="KW-0566">Pantothenate biosynthesis</keyword>
<dbReference type="SUPFAM" id="SSF51621">
    <property type="entry name" value="Phosphoenolpyruvate/pyruvate domain"/>
    <property type="match status" value="1"/>
</dbReference>
<dbReference type="EC" id="2.1.2.11" evidence="7"/>
<feature type="binding site" evidence="7 10">
    <location>
        <position position="114"/>
    </location>
    <ligand>
        <name>Mg(2+)</name>
        <dbReference type="ChEBI" id="CHEBI:18420"/>
    </ligand>
</feature>
<proteinExistence type="inferred from homology"/>
<dbReference type="GO" id="GO:0008168">
    <property type="term" value="F:methyltransferase activity"/>
    <property type="evidence" value="ECO:0007669"/>
    <property type="project" value="UniProtKB-KW"/>
</dbReference>
<keyword evidence="12" id="KW-1185">Reference proteome</keyword>
<evidence type="ECO:0000256" key="5">
    <source>
        <dbReference type="ARBA" id="ARBA00022679"/>
    </source>
</evidence>
<dbReference type="EMBL" id="PDOF01000001">
    <property type="protein sequence ID" value="PYZ99181.1"/>
    <property type="molecule type" value="Genomic_DNA"/>
</dbReference>
<dbReference type="FunFam" id="3.20.20.60:FF:000003">
    <property type="entry name" value="3-methyl-2-oxobutanoate hydroxymethyltransferase"/>
    <property type="match status" value="1"/>
</dbReference>